<comment type="caution">
    <text evidence="1">The sequence shown here is derived from an EMBL/GenBank/DDBJ whole genome shotgun (WGS) entry which is preliminary data.</text>
</comment>
<gene>
    <name evidence="1" type="ORF">A2400_02730</name>
</gene>
<name>A0A1F4UFR3_9BACT</name>
<sequence length="172" mass="20146">MVYDYNESTGESEQNSIETINKCILDMFTEQTDPSNFFNGIVDDINVNDVDRYINALEINKNLPKELPALIENPTFKHIPIKDINIFAQMCDYSGIKFDEKLFQKKQKVYIIESTDYAISIIPIQLDEKFLSINISSLQDAPEFLMDMYNKKRKMELKDIKFVKLQPNNRQE</sequence>
<accession>A0A1F4UFR3</accession>
<dbReference type="AlphaFoldDB" id="A0A1F4UFR3"/>
<organism evidence="1 2">
    <name type="scientific">candidate division WS6 bacterium RIFOXYB1_FULL_33_14</name>
    <dbReference type="NCBI Taxonomy" id="1817896"/>
    <lineage>
        <taxon>Bacteria</taxon>
        <taxon>Candidatus Dojkabacteria</taxon>
    </lineage>
</organism>
<dbReference type="EMBL" id="MEUN01000109">
    <property type="protein sequence ID" value="OGC43772.1"/>
    <property type="molecule type" value="Genomic_DNA"/>
</dbReference>
<reference evidence="1 2" key="1">
    <citation type="journal article" date="2016" name="Nat. Commun.">
        <title>Thousands of microbial genomes shed light on interconnected biogeochemical processes in an aquifer system.</title>
        <authorList>
            <person name="Anantharaman K."/>
            <person name="Brown C.T."/>
            <person name="Hug L.A."/>
            <person name="Sharon I."/>
            <person name="Castelle C.J."/>
            <person name="Probst A.J."/>
            <person name="Thomas B.C."/>
            <person name="Singh A."/>
            <person name="Wilkins M.J."/>
            <person name="Karaoz U."/>
            <person name="Brodie E.L."/>
            <person name="Williams K.H."/>
            <person name="Hubbard S.S."/>
            <person name="Banfield J.F."/>
        </authorList>
    </citation>
    <scope>NUCLEOTIDE SEQUENCE [LARGE SCALE GENOMIC DNA]</scope>
</reference>
<proteinExistence type="predicted"/>
<protein>
    <submittedName>
        <fullName evidence="1">Uncharacterized protein</fullName>
    </submittedName>
</protein>
<evidence type="ECO:0000313" key="2">
    <source>
        <dbReference type="Proteomes" id="UP000177434"/>
    </source>
</evidence>
<evidence type="ECO:0000313" key="1">
    <source>
        <dbReference type="EMBL" id="OGC43772.1"/>
    </source>
</evidence>
<dbReference type="Proteomes" id="UP000177434">
    <property type="component" value="Unassembled WGS sequence"/>
</dbReference>